<proteinExistence type="predicted"/>
<organism evidence="2 3">
    <name type="scientific">Cymbomonas tetramitiformis</name>
    <dbReference type="NCBI Taxonomy" id="36881"/>
    <lineage>
        <taxon>Eukaryota</taxon>
        <taxon>Viridiplantae</taxon>
        <taxon>Chlorophyta</taxon>
        <taxon>Pyramimonadophyceae</taxon>
        <taxon>Pyramimonadales</taxon>
        <taxon>Pyramimonadaceae</taxon>
        <taxon>Cymbomonas</taxon>
    </lineage>
</organism>
<feature type="compositionally biased region" description="Basic and acidic residues" evidence="1">
    <location>
        <begin position="93"/>
        <end position="102"/>
    </location>
</feature>
<evidence type="ECO:0000313" key="2">
    <source>
        <dbReference type="EMBL" id="KAK3260021.1"/>
    </source>
</evidence>
<keyword evidence="3" id="KW-1185">Reference proteome</keyword>
<accession>A0AAE0FHN4</accession>
<comment type="caution">
    <text evidence="2">The sequence shown here is derived from an EMBL/GenBank/DDBJ whole genome shotgun (WGS) entry which is preliminary data.</text>
</comment>
<feature type="region of interest" description="Disordered" evidence="1">
    <location>
        <begin position="93"/>
        <end position="152"/>
    </location>
</feature>
<gene>
    <name evidence="2" type="ORF">CYMTET_31006</name>
</gene>
<dbReference type="AlphaFoldDB" id="A0AAE0FHN4"/>
<dbReference type="Proteomes" id="UP001190700">
    <property type="component" value="Unassembled WGS sequence"/>
</dbReference>
<evidence type="ECO:0000313" key="3">
    <source>
        <dbReference type="Proteomes" id="UP001190700"/>
    </source>
</evidence>
<sequence length="152" mass="17036">MRRADVEAECSVEHLQRRSVEYLAWTFVALALMRVEKQEPLDSGDVAGGASGVDRGALGCRGMWQEYHQRMQQRSRMDAEMFLGDLRARMVTKETQLGRENDGLEPSSLSSAARSERKGHALNVLRSSVHKMRTLGKVRKNMSSKGGGEKKE</sequence>
<reference evidence="2 3" key="1">
    <citation type="journal article" date="2015" name="Genome Biol. Evol.">
        <title>Comparative Genomics of a Bacterivorous Green Alga Reveals Evolutionary Causalities and Consequences of Phago-Mixotrophic Mode of Nutrition.</title>
        <authorList>
            <person name="Burns J.A."/>
            <person name="Paasch A."/>
            <person name="Narechania A."/>
            <person name="Kim E."/>
        </authorList>
    </citation>
    <scope>NUCLEOTIDE SEQUENCE [LARGE SCALE GENOMIC DNA]</scope>
    <source>
        <strain evidence="2 3">PLY_AMNH</strain>
    </source>
</reference>
<feature type="non-terminal residue" evidence="2">
    <location>
        <position position="152"/>
    </location>
</feature>
<name>A0AAE0FHN4_9CHLO</name>
<feature type="compositionally biased region" description="Basic residues" evidence="1">
    <location>
        <begin position="128"/>
        <end position="142"/>
    </location>
</feature>
<protein>
    <submittedName>
        <fullName evidence="2">Uncharacterized protein</fullName>
    </submittedName>
</protein>
<dbReference type="EMBL" id="LGRX02018293">
    <property type="protein sequence ID" value="KAK3260021.1"/>
    <property type="molecule type" value="Genomic_DNA"/>
</dbReference>
<evidence type="ECO:0000256" key="1">
    <source>
        <dbReference type="SAM" id="MobiDB-lite"/>
    </source>
</evidence>